<gene>
    <name evidence="1" type="ORF">Pan241w_16670</name>
</gene>
<organism evidence="1 2">
    <name type="scientific">Gimesia alba</name>
    <dbReference type="NCBI Taxonomy" id="2527973"/>
    <lineage>
        <taxon>Bacteria</taxon>
        <taxon>Pseudomonadati</taxon>
        <taxon>Planctomycetota</taxon>
        <taxon>Planctomycetia</taxon>
        <taxon>Planctomycetales</taxon>
        <taxon>Planctomycetaceae</taxon>
        <taxon>Gimesia</taxon>
    </lineage>
</organism>
<evidence type="ECO:0000313" key="1">
    <source>
        <dbReference type="EMBL" id="QDT41604.1"/>
    </source>
</evidence>
<protein>
    <submittedName>
        <fullName evidence="1">Uncharacterized protein</fullName>
    </submittedName>
</protein>
<reference evidence="1 2" key="1">
    <citation type="submission" date="2019-02" db="EMBL/GenBank/DDBJ databases">
        <title>Deep-cultivation of Planctomycetes and their phenomic and genomic characterization uncovers novel biology.</title>
        <authorList>
            <person name="Wiegand S."/>
            <person name="Jogler M."/>
            <person name="Boedeker C."/>
            <person name="Pinto D."/>
            <person name="Vollmers J."/>
            <person name="Rivas-Marin E."/>
            <person name="Kohn T."/>
            <person name="Peeters S.H."/>
            <person name="Heuer A."/>
            <person name="Rast P."/>
            <person name="Oberbeckmann S."/>
            <person name="Bunk B."/>
            <person name="Jeske O."/>
            <person name="Meyerdierks A."/>
            <person name="Storesund J.E."/>
            <person name="Kallscheuer N."/>
            <person name="Luecker S."/>
            <person name="Lage O.M."/>
            <person name="Pohl T."/>
            <person name="Merkel B.J."/>
            <person name="Hornburger P."/>
            <person name="Mueller R.-W."/>
            <person name="Bruemmer F."/>
            <person name="Labrenz M."/>
            <person name="Spormann A.M."/>
            <person name="Op den Camp H."/>
            <person name="Overmann J."/>
            <person name="Amann R."/>
            <person name="Jetten M.S.M."/>
            <person name="Mascher T."/>
            <person name="Medema M.H."/>
            <person name="Devos D.P."/>
            <person name="Kaster A.-K."/>
            <person name="Ovreas L."/>
            <person name="Rohde M."/>
            <person name="Galperin M.Y."/>
            <person name="Jogler C."/>
        </authorList>
    </citation>
    <scope>NUCLEOTIDE SEQUENCE [LARGE SCALE GENOMIC DNA]</scope>
    <source>
        <strain evidence="1 2">Pan241w</strain>
    </source>
</reference>
<dbReference type="AlphaFoldDB" id="A0A517RCP7"/>
<evidence type="ECO:0000313" key="2">
    <source>
        <dbReference type="Proteomes" id="UP000317171"/>
    </source>
</evidence>
<accession>A0A517RCP7</accession>
<name>A0A517RCP7_9PLAN</name>
<sequence length="141" mass="14703">MESAGQKKTCRGTHFFATTKGTKTHEKDPSWVPLLACPTVLKNGILGGGGTGCNPVLPEATGGGSVSEVGFKSVPHSGNCNSWETLLRIGCVRCNLLLAAFGPNCIRAYPFFGTVVSGSIGHMKRIRSSLGGSAQRPTPTI</sequence>
<dbReference type="KEGG" id="gaz:Pan241w_16670"/>
<keyword evidence="2" id="KW-1185">Reference proteome</keyword>
<dbReference type="EMBL" id="CP036269">
    <property type="protein sequence ID" value="QDT41604.1"/>
    <property type="molecule type" value="Genomic_DNA"/>
</dbReference>
<proteinExistence type="predicted"/>
<dbReference type="Proteomes" id="UP000317171">
    <property type="component" value="Chromosome"/>
</dbReference>